<proteinExistence type="predicted"/>
<comment type="caution">
    <text evidence="1">The sequence shown here is derived from an EMBL/GenBank/DDBJ whole genome shotgun (WGS) entry which is preliminary data.</text>
</comment>
<evidence type="ECO:0000313" key="1">
    <source>
        <dbReference type="EMBL" id="KAK4021754.1"/>
    </source>
</evidence>
<evidence type="ECO:0000313" key="2">
    <source>
        <dbReference type="Proteomes" id="UP001234178"/>
    </source>
</evidence>
<name>A0ABR0A9D1_9CRUS</name>
<organism evidence="1 2">
    <name type="scientific">Daphnia magna</name>
    <dbReference type="NCBI Taxonomy" id="35525"/>
    <lineage>
        <taxon>Eukaryota</taxon>
        <taxon>Metazoa</taxon>
        <taxon>Ecdysozoa</taxon>
        <taxon>Arthropoda</taxon>
        <taxon>Crustacea</taxon>
        <taxon>Branchiopoda</taxon>
        <taxon>Diplostraca</taxon>
        <taxon>Cladocera</taxon>
        <taxon>Anomopoda</taxon>
        <taxon>Daphniidae</taxon>
        <taxon>Daphnia</taxon>
    </lineage>
</organism>
<protein>
    <submittedName>
        <fullName evidence="1">Uncharacterized protein</fullName>
    </submittedName>
</protein>
<dbReference type="EMBL" id="JAOYFB010000036">
    <property type="protein sequence ID" value="KAK4021754.1"/>
    <property type="molecule type" value="Genomic_DNA"/>
</dbReference>
<accession>A0ABR0A9D1</accession>
<gene>
    <name evidence="1" type="ORF">OUZ56_003663</name>
</gene>
<sequence length="60" mass="6494">MIGILEAKARSAFSLLDDSEIIGELKAIAESVASWGEQLRSPSCSLHGVWDLLPKDLVII</sequence>
<dbReference type="Proteomes" id="UP001234178">
    <property type="component" value="Unassembled WGS sequence"/>
</dbReference>
<keyword evidence="2" id="KW-1185">Reference proteome</keyword>
<reference evidence="1 2" key="1">
    <citation type="journal article" date="2023" name="Nucleic Acids Res.">
        <title>The hologenome of Daphnia magna reveals possible DNA methylation and microbiome-mediated evolution of the host genome.</title>
        <authorList>
            <person name="Chaturvedi A."/>
            <person name="Li X."/>
            <person name="Dhandapani V."/>
            <person name="Marshall H."/>
            <person name="Kissane S."/>
            <person name="Cuenca-Cambronero M."/>
            <person name="Asole G."/>
            <person name="Calvet F."/>
            <person name="Ruiz-Romero M."/>
            <person name="Marangio P."/>
            <person name="Guigo R."/>
            <person name="Rago D."/>
            <person name="Mirbahai L."/>
            <person name="Eastwood N."/>
            <person name="Colbourne J.K."/>
            <person name="Zhou J."/>
            <person name="Mallon E."/>
            <person name="Orsini L."/>
        </authorList>
    </citation>
    <scope>NUCLEOTIDE SEQUENCE [LARGE SCALE GENOMIC DNA]</scope>
    <source>
        <strain evidence="1">LRV0_1</strain>
    </source>
</reference>